<evidence type="ECO:0000313" key="3">
    <source>
        <dbReference type="Proteomes" id="UP000463857"/>
    </source>
</evidence>
<dbReference type="Proteomes" id="UP000463857">
    <property type="component" value="Chromosome"/>
</dbReference>
<gene>
    <name evidence="2" type="ORF">EK0264_00275</name>
</gene>
<dbReference type="EMBL" id="CP047156">
    <property type="protein sequence ID" value="QHB98888.1"/>
    <property type="molecule type" value="Genomic_DNA"/>
</dbReference>
<dbReference type="InterPro" id="IPR023393">
    <property type="entry name" value="START-like_dom_sf"/>
</dbReference>
<dbReference type="Pfam" id="PF10604">
    <property type="entry name" value="Polyketide_cyc2"/>
    <property type="match status" value="1"/>
</dbReference>
<dbReference type="Gene3D" id="3.30.530.20">
    <property type="match status" value="1"/>
</dbReference>
<dbReference type="AlphaFoldDB" id="A0A7M3T528"/>
<sequence>MNDQTRVVTVSREIAAPAAEIFELIADPSKQPQWDGMDNLTEAVASQRVHDVGDVFSMKLTNGFTRENHVVEFVEGRRIAWRPAEIGKEPPGHLWRWKLDPIDDRRTTVTQTYDWSQLGDDEMRQKRARETTPERLRGSLDRLADLAEAG</sequence>
<accession>A0A7M3T528</accession>
<feature type="region of interest" description="Disordered" evidence="1">
    <location>
        <begin position="122"/>
        <end position="150"/>
    </location>
</feature>
<dbReference type="OrthoDB" id="6624781at2"/>
<dbReference type="RefSeq" id="WP_159541828.1">
    <property type="nucleotide sequence ID" value="NZ_CP047156.1"/>
</dbReference>
<evidence type="ECO:0000313" key="2">
    <source>
        <dbReference type="EMBL" id="QHB98888.1"/>
    </source>
</evidence>
<dbReference type="SUPFAM" id="SSF55961">
    <property type="entry name" value="Bet v1-like"/>
    <property type="match status" value="1"/>
</dbReference>
<protein>
    <submittedName>
        <fullName evidence="2">Polyketide cyclase</fullName>
    </submittedName>
</protein>
<evidence type="ECO:0000256" key="1">
    <source>
        <dbReference type="SAM" id="MobiDB-lite"/>
    </source>
</evidence>
<dbReference type="InParanoid" id="A0A7M3T528"/>
<keyword evidence="3" id="KW-1185">Reference proteome</keyword>
<reference evidence="2 3" key="1">
    <citation type="journal article" date="2018" name="Int. J. Syst. Evol. Microbiol.">
        <title>Epidermidibacterium keratini gen. nov., sp. nov., a member of the family Sporichthyaceae, isolated from keratin epidermis.</title>
        <authorList>
            <person name="Lee D.G."/>
            <person name="Trujillo M.E."/>
            <person name="Kang S."/>
            <person name="Nam J.J."/>
            <person name="Kim Y.J."/>
        </authorList>
    </citation>
    <scope>NUCLEOTIDE SEQUENCE [LARGE SCALE GENOMIC DNA]</scope>
    <source>
        <strain evidence="2 3">EPI-7</strain>
    </source>
</reference>
<proteinExistence type="predicted"/>
<name>A0A7M3T528_9ACTN</name>
<dbReference type="InterPro" id="IPR019587">
    <property type="entry name" value="Polyketide_cyclase/dehydratase"/>
</dbReference>
<dbReference type="KEGG" id="eke:EK0264_00275"/>
<organism evidence="2 3">
    <name type="scientific">Epidermidibacterium keratini</name>
    <dbReference type="NCBI Taxonomy" id="1891644"/>
    <lineage>
        <taxon>Bacteria</taxon>
        <taxon>Bacillati</taxon>
        <taxon>Actinomycetota</taxon>
        <taxon>Actinomycetes</taxon>
        <taxon>Sporichthyales</taxon>
        <taxon>Sporichthyaceae</taxon>
        <taxon>Epidermidibacterium</taxon>
    </lineage>
</organism>